<dbReference type="EMBL" id="HE806323">
    <property type="protein sequence ID" value="CCH62380.1"/>
    <property type="molecule type" value="Genomic_DNA"/>
</dbReference>
<dbReference type="KEGG" id="tbl:TBLA_0H00910"/>
<dbReference type="AlphaFoldDB" id="I2H7M8"/>
<protein>
    <submittedName>
        <fullName evidence="2">Uncharacterized protein</fullName>
    </submittedName>
</protein>
<feature type="compositionally biased region" description="Low complexity" evidence="1">
    <location>
        <begin position="582"/>
        <end position="624"/>
    </location>
</feature>
<dbReference type="Proteomes" id="UP000002866">
    <property type="component" value="Chromosome 8"/>
</dbReference>
<proteinExistence type="predicted"/>
<reference evidence="2 3" key="1">
    <citation type="journal article" date="2011" name="Proc. Natl. Acad. Sci. U.S.A.">
        <title>Evolutionary erosion of yeast sex chromosomes by mating-type switching accidents.</title>
        <authorList>
            <person name="Gordon J.L."/>
            <person name="Armisen D."/>
            <person name="Proux-Wera E."/>
            <person name="Oheigeartaigh S.S."/>
            <person name="Byrne K.P."/>
            <person name="Wolfe K.H."/>
        </authorList>
    </citation>
    <scope>NUCLEOTIDE SEQUENCE [LARGE SCALE GENOMIC DNA]</scope>
    <source>
        <strain evidence="3">ATCC 34711 / CBS 6284 / DSM 70876 / NBRC 10599 / NRRL Y-10934 / UCD 77-7</strain>
    </source>
</reference>
<evidence type="ECO:0000256" key="1">
    <source>
        <dbReference type="SAM" id="MobiDB-lite"/>
    </source>
</evidence>
<evidence type="ECO:0000313" key="2">
    <source>
        <dbReference type="EMBL" id="CCH62380.1"/>
    </source>
</evidence>
<dbReference type="RefSeq" id="XP_004181899.1">
    <property type="nucleotide sequence ID" value="XM_004181851.1"/>
</dbReference>
<sequence length="643" mass="73631">MDFSKLTAPNSITIDKNQSSQIERKDDHDLFTQFIFQSDLVENSIQHRKYNISLYFDIPIIDQYHHIINKDDANKQIGTVYTLETIKESVFNNLADFRKKLAKSLFKYPNIPHYCSIKFFSSGSLGYVKTIKFIIENWITTFTKHLNNGHLNLNIHIFVNPSSKIWLKKYLIIDFQNNHFINISFEDVSFIESNNYEVIAPYRDYCASIRERINSYKENVKNEHKNFQSYYTYDLKLIITTKDVADAIPYILSRNHSLSSASYYNLFNAIDEMNLMNNLKRPNHLSDISNESLYDDGFPKRIISNTNLHRYDSSNYSSSELLIIDIPLKFPWCIPKKHTEVINGFYKPKPNMYGNNNTTNTNNNNSTLPMREFPLASFTRKPNYMHMNEKIETDKCSPSTTLTDSESCNSSKYSMDFSSSSSLNIPIKHVSYKECVSESPILTNIDTKFDLCVWSSENVNDEINLKQEDGNTFKNSYEEIEKDLGYDSSFLQRQSTQRSLELFQYFISGCERDESIVVDSPLASPLTINPSQFITSSSSPFDRSQGTYLNYPTNLRLANCYNDSLKTTPSDGSIPRTPHILSSPNTTNINVTSNTISNTSSNTNSNANSNANSNTNSNANSNTSETKILSIPSSKTEHQISVS</sequence>
<organism evidence="2 3">
    <name type="scientific">Henningerozyma blattae (strain ATCC 34711 / CBS 6284 / DSM 70876 / NBRC 10599 / NRRL Y-10934 / UCD 77-7)</name>
    <name type="common">Yeast</name>
    <name type="synonym">Tetrapisispora blattae</name>
    <dbReference type="NCBI Taxonomy" id="1071380"/>
    <lineage>
        <taxon>Eukaryota</taxon>
        <taxon>Fungi</taxon>
        <taxon>Dikarya</taxon>
        <taxon>Ascomycota</taxon>
        <taxon>Saccharomycotina</taxon>
        <taxon>Saccharomycetes</taxon>
        <taxon>Saccharomycetales</taxon>
        <taxon>Saccharomycetaceae</taxon>
        <taxon>Henningerozyma</taxon>
    </lineage>
</organism>
<keyword evidence="3" id="KW-1185">Reference proteome</keyword>
<dbReference type="InParanoid" id="I2H7M8"/>
<dbReference type="GeneID" id="14497537"/>
<gene>
    <name evidence="2" type="primary">TBLA0H00910</name>
    <name evidence="2" type="ORF">TBLA_0H00910</name>
</gene>
<name>I2H7M8_HENB6</name>
<feature type="region of interest" description="Disordered" evidence="1">
    <location>
        <begin position="568"/>
        <end position="643"/>
    </location>
</feature>
<accession>I2H7M8</accession>
<feature type="compositionally biased region" description="Polar residues" evidence="1">
    <location>
        <begin position="625"/>
        <end position="643"/>
    </location>
</feature>
<dbReference type="HOGENOM" id="CLU_425895_0_0_1"/>
<evidence type="ECO:0000313" key="3">
    <source>
        <dbReference type="Proteomes" id="UP000002866"/>
    </source>
</evidence>